<sequence>MLPITVLLAFDIRLGFIRSTTSTGSPATLNTYTGTHIMAIMNAHQQVFALSLMSNLAQEYKGTQENLQSALEAQLPLVLSQLAGEWRIVWGPVVWKENPKDKTTGPDHVWFVARNPQLEFANGQKQDTYVIAIAATATEYNWLTNNAGVTRVVDFNQWVSGGIATPPKVADTTTSTPGTAFISYGTALGVYRLASVAPPISAAGRNLPLSKFWADFPSSQAAKVIVTGHSLGGALSPALALGLLESRAFTKFSPQNILTYPTAGPSPGNLDFSKLFSNRFPRVPQPVDGKGYEVWNCNIVNLLDIVSQAWCTSKTASPDQNLSNIPTIYGPEISSVRTGVRIASIMASVSQIRYFPLQAQQFKADPPVTTPSSLEEFMGAARHQHVEAFVKLFNITIPQARVLTGTEHGIQQMATGNIATLELDTRVPVIAEIAFDFDQLANYKEGPEIGCSEITFVNM</sequence>
<dbReference type="Proteomes" id="UP000059188">
    <property type="component" value="Unassembled WGS sequence"/>
</dbReference>
<evidence type="ECO:0000313" key="4">
    <source>
        <dbReference type="Proteomes" id="UP000059188"/>
    </source>
</evidence>
<dbReference type="SUPFAM" id="SSF53474">
    <property type="entry name" value="alpha/beta-Hydrolases"/>
    <property type="match status" value="1"/>
</dbReference>
<feature type="domain" description="Fungal lipase-type" evidence="2">
    <location>
        <begin position="220"/>
        <end position="290"/>
    </location>
</feature>
<feature type="signal peptide" evidence="1">
    <location>
        <begin position="1"/>
        <end position="19"/>
    </location>
</feature>
<protein>
    <recommendedName>
        <fullName evidence="2">Fungal lipase-type domain-containing protein</fullName>
    </recommendedName>
</protein>
<evidence type="ECO:0000256" key="1">
    <source>
        <dbReference type="SAM" id="SignalP"/>
    </source>
</evidence>
<dbReference type="InterPro" id="IPR002921">
    <property type="entry name" value="Fungal_lipase-type"/>
</dbReference>
<dbReference type="Gene3D" id="3.40.50.1820">
    <property type="entry name" value="alpha/beta hydrolase"/>
    <property type="match status" value="1"/>
</dbReference>
<feature type="chain" id="PRO_5002127247" description="Fungal lipase-type domain-containing protein" evidence="1">
    <location>
        <begin position="20"/>
        <end position="459"/>
    </location>
</feature>
<evidence type="ECO:0000313" key="3">
    <source>
        <dbReference type="EMBL" id="CEL56885.1"/>
    </source>
</evidence>
<keyword evidence="1" id="KW-0732">Signal</keyword>
<accession>A0A0B7FGX0</accession>
<dbReference type="Pfam" id="PF01764">
    <property type="entry name" value="Lipase_3"/>
    <property type="match status" value="1"/>
</dbReference>
<evidence type="ECO:0000259" key="2">
    <source>
        <dbReference type="Pfam" id="PF01764"/>
    </source>
</evidence>
<dbReference type="EMBL" id="LN679125">
    <property type="protein sequence ID" value="CEL56885.1"/>
    <property type="molecule type" value="Genomic_DNA"/>
</dbReference>
<dbReference type="OrthoDB" id="406844at2759"/>
<reference evidence="3 4" key="1">
    <citation type="submission" date="2014-11" db="EMBL/GenBank/DDBJ databases">
        <authorList>
            <person name="Wibberg Daniel"/>
        </authorList>
    </citation>
    <scope>NUCLEOTIDE SEQUENCE [LARGE SCALE GENOMIC DNA]</scope>
    <source>
        <strain evidence="3">Rhizoctonia solani AG1-IB 7/3/14</strain>
    </source>
</reference>
<gene>
    <name evidence="3" type="ORF">RSOLAG1IB_08163</name>
</gene>
<dbReference type="AlphaFoldDB" id="A0A0B7FGX0"/>
<keyword evidence="4" id="KW-1185">Reference proteome</keyword>
<dbReference type="InterPro" id="IPR029058">
    <property type="entry name" value="AB_hydrolase_fold"/>
</dbReference>
<organism evidence="3 4">
    <name type="scientific">Thanatephorus cucumeris (strain AG1-IB / isolate 7/3/14)</name>
    <name type="common">Lettuce bottom rot fungus</name>
    <name type="synonym">Rhizoctonia solani</name>
    <dbReference type="NCBI Taxonomy" id="1108050"/>
    <lineage>
        <taxon>Eukaryota</taxon>
        <taxon>Fungi</taxon>
        <taxon>Dikarya</taxon>
        <taxon>Basidiomycota</taxon>
        <taxon>Agaricomycotina</taxon>
        <taxon>Agaricomycetes</taxon>
        <taxon>Cantharellales</taxon>
        <taxon>Ceratobasidiaceae</taxon>
        <taxon>Rhizoctonia</taxon>
        <taxon>Rhizoctonia solani AG-1</taxon>
    </lineage>
</organism>
<dbReference type="GO" id="GO:0006629">
    <property type="term" value="P:lipid metabolic process"/>
    <property type="evidence" value="ECO:0007669"/>
    <property type="project" value="InterPro"/>
</dbReference>
<proteinExistence type="predicted"/>
<name>A0A0B7FGX0_THACB</name>